<proteinExistence type="inferred from homology"/>
<dbReference type="RefSeq" id="WP_126049480.1">
    <property type="nucleotide sequence ID" value="NZ_QYTV02000003.1"/>
</dbReference>
<dbReference type="InterPro" id="IPR010899">
    <property type="entry name" value="UPF0344"/>
</dbReference>
<organism evidence="6 7">
    <name type="scientific">Siminovitchia acidinfaciens</name>
    <dbReference type="NCBI Taxonomy" id="2321395"/>
    <lineage>
        <taxon>Bacteria</taxon>
        <taxon>Bacillati</taxon>
        <taxon>Bacillota</taxon>
        <taxon>Bacilli</taxon>
        <taxon>Bacillales</taxon>
        <taxon>Bacillaceae</taxon>
        <taxon>Siminovitchia</taxon>
    </lineage>
</organism>
<feature type="transmembrane region" description="Helical" evidence="5">
    <location>
        <begin position="39"/>
        <end position="59"/>
    </location>
</feature>
<feature type="transmembrane region" description="Helical" evidence="5">
    <location>
        <begin position="65"/>
        <end position="84"/>
    </location>
</feature>
<gene>
    <name evidence="6" type="ORF">D4T97_008075</name>
</gene>
<name>A0A429Y212_9BACI</name>
<keyword evidence="3 5" id="KW-1133">Transmembrane helix</keyword>
<comment type="similarity">
    <text evidence="5">Belongs to the UPF0344 family.</text>
</comment>
<feature type="transmembrane region" description="Helical" evidence="5">
    <location>
        <begin position="6"/>
        <end position="27"/>
    </location>
</feature>
<feature type="transmembrane region" description="Helical" evidence="5">
    <location>
        <begin position="96"/>
        <end position="117"/>
    </location>
</feature>
<evidence type="ECO:0000313" key="7">
    <source>
        <dbReference type="Proteomes" id="UP000287156"/>
    </source>
</evidence>
<evidence type="ECO:0000256" key="2">
    <source>
        <dbReference type="ARBA" id="ARBA00022692"/>
    </source>
</evidence>
<dbReference type="Proteomes" id="UP000287156">
    <property type="component" value="Unassembled WGS sequence"/>
</dbReference>
<evidence type="ECO:0000256" key="1">
    <source>
        <dbReference type="ARBA" id="ARBA00022475"/>
    </source>
</evidence>
<accession>A0A429Y212</accession>
<evidence type="ECO:0000256" key="3">
    <source>
        <dbReference type="ARBA" id="ARBA00022989"/>
    </source>
</evidence>
<keyword evidence="7" id="KW-1185">Reference proteome</keyword>
<evidence type="ECO:0000256" key="4">
    <source>
        <dbReference type="ARBA" id="ARBA00023136"/>
    </source>
</evidence>
<dbReference type="Pfam" id="PF07457">
    <property type="entry name" value="DUF1516"/>
    <property type="match status" value="1"/>
</dbReference>
<dbReference type="EMBL" id="QYTV02000003">
    <property type="protein sequence ID" value="RST75206.1"/>
    <property type="molecule type" value="Genomic_DNA"/>
</dbReference>
<reference evidence="6" key="1">
    <citation type="submission" date="2018-12" db="EMBL/GenBank/DDBJ databases">
        <authorList>
            <person name="Sun L."/>
            <person name="Chen Z."/>
        </authorList>
    </citation>
    <scope>NUCLEOTIDE SEQUENCE [LARGE SCALE GENOMIC DNA]</scope>
    <source>
        <strain evidence="6">3-2-2</strain>
    </source>
</reference>
<dbReference type="AlphaFoldDB" id="A0A429Y212"/>
<comment type="caution">
    <text evidence="6">The sequence shown here is derived from an EMBL/GenBank/DDBJ whole genome shotgun (WGS) entry which is preliminary data.</text>
</comment>
<evidence type="ECO:0000256" key="5">
    <source>
        <dbReference type="HAMAP-Rule" id="MF_01536"/>
    </source>
</evidence>
<comment type="subcellular location">
    <subcellularLocation>
        <location evidence="5">Cell membrane</location>
        <topology evidence="5">Multi-pass membrane protein</topology>
    </subcellularLocation>
</comment>
<keyword evidence="1 5" id="KW-1003">Cell membrane</keyword>
<protein>
    <recommendedName>
        <fullName evidence="5">UPF0344 protein D4T97_008075</fullName>
    </recommendedName>
</protein>
<dbReference type="OrthoDB" id="2365314at2"/>
<keyword evidence="4 5" id="KW-0472">Membrane</keyword>
<keyword evidence="2 5" id="KW-0812">Transmembrane</keyword>
<dbReference type="GO" id="GO:0005886">
    <property type="term" value="C:plasma membrane"/>
    <property type="evidence" value="ECO:0007669"/>
    <property type="project" value="UniProtKB-SubCell"/>
</dbReference>
<sequence>MFDNTHAHITTWVVALILFVVVLLLQKGGNQKGAKITQMILRLFYLLIILTGVLLFSKHQGYNPALYGIKFLGGIIVIAMMEMILVRGAKGRNTGVLWVVFIAALAITFFLGLKLPLGWNMFS</sequence>
<dbReference type="HAMAP" id="MF_01536">
    <property type="entry name" value="UPF0344"/>
    <property type="match status" value="1"/>
</dbReference>
<evidence type="ECO:0000313" key="6">
    <source>
        <dbReference type="EMBL" id="RST75206.1"/>
    </source>
</evidence>